<dbReference type="EMBL" id="JNFH02000013">
    <property type="protein sequence ID" value="KDS91682.1"/>
    <property type="molecule type" value="Genomic_DNA"/>
</dbReference>
<accession>A0A081EW94</accession>
<dbReference type="InterPro" id="IPR006099">
    <property type="entry name" value="MeMalonylCoA_mutase_a/b_cat"/>
</dbReference>
<keyword evidence="1" id="KW-0413">Isomerase</keyword>
<evidence type="ECO:0000313" key="3">
    <source>
        <dbReference type="EMBL" id="KDS91682.1"/>
    </source>
</evidence>
<sequence length="566" mass="62889">MYDDEELSAIREAHAEWEAETLDPALDRHGERNDRFATVSNREVDRVYTPEDVADIDYEADLGFPGEEPYTRGVYPTMHRGRTWTMRQFAGFGTAEETNERFHYLIDEGQTGLSTAFDMPSLMGLDSDDPMSLGEVGKEGVAVDTLRDMEVLFDGIDVGEVSTSFTINPSAPVIYAMYVAVADQQGVPREELRGTLQNDMLKEFIAQKEWVIPPEPSLDLVTDTIEFAIEETPKFKPVSVSGYHIREAGSTAVQELAFTLADGFAYVEDCLDRGLEIDEFAPQLSFFFNSHNSVFEEVAKFRAARRIYARIMGEWYDAEADASKRLKFHTQTAGQSLTAQQPLNNVVRVTLQALAGVLGGTQSLHTNSFDEALALPSERAVRVALRTQQIIAEESGAADIVDPLGGSFAVEALTDEVEAEATAYIEEIREMGDGSVRDGVLRGIEDGYFHREIQEASYEYQERVDSGEETVVGVNAYRVEEDPETDLLRVDETTRERQLDRLETVKAERDDDAVEAALDDLQAAIDADENVMPAIVAAVKAYATMGEIMAVFEAEYGTYQERIGVA</sequence>
<dbReference type="Gene3D" id="3.20.20.240">
    <property type="entry name" value="Methylmalonyl-CoA mutase"/>
    <property type="match status" value="1"/>
</dbReference>
<organism evidence="3 4">
    <name type="scientific">Halorubrum saccharovorum</name>
    <dbReference type="NCBI Taxonomy" id="2248"/>
    <lineage>
        <taxon>Archaea</taxon>
        <taxon>Methanobacteriati</taxon>
        <taxon>Methanobacteriota</taxon>
        <taxon>Stenosarchaea group</taxon>
        <taxon>Halobacteria</taxon>
        <taxon>Halobacteriales</taxon>
        <taxon>Haloferacaceae</taxon>
        <taxon>Halorubrum</taxon>
    </lineage>
</organism>
<dbReference type="Proteomes" id="UP000053331">
    <property type="component" value="Unassembled WGS sequence"/>
</dbReference>
<dbReference type="RefSeq" id="WP_050024009.1">
    <property type="nucleotide sequence ID" value="NZ_JNFH02000013.1"/>
</dbReference>
<dbReference type="Pfam" id="PF01642">
    <property type="entry name" value="MM_CoA_mutase"/>
    <property type="match status" value="1"/>
</dbReference>
<dbReference type="SUPFAM" id="SSF51703">
    <property type="entry name" value="Cobalamin (vitamin B12)-dependent enzymes"/>
    <property type="match status" value="1"/>
</dbReference>
<dbReference type="AlphaFoldDB" id="A0A081EW94"/>
<name>A0A081EW94_9EURY</name>
<dbReference type="InterPro" id="IPR016176">
    <property type="entry name" value="Cbl-dep_enz_cat"/>
</dbReference>
<dbReference type="InterPro" id="IPR006098">
    <property type="entry name" value="MMCoA_mutase_a_cat"/>
</dbReference>
<gene>
    <name evidence="3" type="ORF">FK85_20645</name>
</gene>
<dbReference type="OrthoDB" id="38408at2157"/>
<reference evidence="3 4" key="1">
    <citation type="journal article" date="2015" name="Genome Announc.">
        <title>Draft genome sequence of a Halorubrum H3 strain isolated from the burlinskoye salt lake (Altai Krai, Russia).</title>
        <authorList>
            <person name="Rozanov A.S."/>
            <person name="Bryanskaya A.V."/>
            <person name="Malup T.K."/>
            <person name="Kotenko A.V."/>
            <person name="Peltek S.E."/>
        </authorList>
    </citation>
    <scope>NUCLEOTIDE SEQUENCE [LARGE SCALE GENOMIC DNA]</scope>
    <source>
        <strain evidence="3 4">H3</strain>
    </source>
</reference>
<feature type="domain" description="Methylmalonyl-CoA mutase alpha/beta chain catalytic" evidence="2">
    <location>
        <begin position="38"/>
        <end position="557"/>
    </location>
</feature>
<keyword evidence="4" id="KW-1185">Reference proteome</keyword>
<dbReference type="NCBIfam" id="TIGR00641">
    <property type="entry name" value="acid_CoA_mut_N"/>
    <property type="match status" value="1"/>
</dbReference>
<evidence type="ECO:0000256" key="1">
    <source>
        <dbReference type="ARBA" id="ARBA00023235"/>
    </source>
</evidence>
<dbReference type="GO" id="GO:0031419">
    <property type="term" value="F:cobalamin binding"/>
    <property type="evidence" value="ECO:0007669"/>
    <property type="project" value="InterPro"/>
</dbReference>
<dbReference type="GO" id="GO:0004494">
    <property type="term" value="F:methylmalonyl-CoA mutase activity"/>
    <property type="evidence" value="ECO:0007669"/>
    <property type="project" value="InterPro"/>
</dbReference>
<dbReference type="PANTHER" id="PTHR48101">
    <property type="entry name" value="METHYLMALONYL-COA MUTASE, MITOCHONDRIAL-RELATED"/>
    <property type="match status" value="1"/>
</dbReference>
<comment type="caution">
    <text evidence="3">The sequence shown here is derived from an EMBL/GenBank/DDBJ whole genome shotgun (WGS) entry which is preliminary data.</text>
</comment>
<protein>
    <submittedName>
        <fullName evidence="3">Methylmalonyl-CoA mutase</fullName>
    </submittedName>
</protein>
<evidence type="ECO:0000313" key="4">
    <source>
        <dbReference type="Proteomes" id="UP000053331"/>
    </source>
</evidence>
<proteinExistence type="predicted"/>
<dbReference type="PANTHER" id="PTHR48101:SF1">
    <property type="entry name" value="METHYLMALONYL-COA MUTASE, LARGE SUBUNIT"/>
    <property type="match status" value="1"/>
</dbReference>
<dbReference type="CDD" id="cd03680">
    <property type="entry name" value="MM_CoA_mutase_ICM_like"/>
    <property type="match status" value="1"/>
</dbReference>
<evidence type="ECO:0000259" key="2">
    <source>
        <dbReference type="Pfam" id="PF01642"/>
    </source>
</evidence>